<dbReference type="Proteomes" id="UP000681317">
    <property type="component" value="Chromosome"/>
</dbReference>
<feature type="chain" id="PRO_5045312354" description="DUF4136 domain-containing protein" evidence="1">
    <location>
        <begin position="25"/>
        <end position="185"/>
    </location>
</feature>
<evidence type="ECO:0000313" key="4">
    <source>
        <dbReference type="Proteomes" id="UP000681317"/>
    </source>
</evidence>
<dbReference type="Pfam" id="PF13590">
    <property type="entry name" value="DUF4136"/>
    <property type="match status" value="1"/>
</dbReference>
<dbReference type="EMBL" id="AP024545">
    <property type="protein sequence ID" value="BCT93214.1"/>
    <property type="molecule type" value="Genomic_DNA"/>
</dbReference>
<evidence type="ECO:0000256" key="1">
    <source>
        <dbReference type="SAM" id="SignalP"/>
    </source>
</evidence>
<reference evidence="3 4" key="1">
    <citation type="submission" date="2021-03" db="EMBL/GenBank/DDBJ databases">
        <title>Complete Genome Sequences of Two Lysobacter Strains Isolated from Sea Water (Lysobacter caseinilyticus) and Soil (Lysobacter helvus) in South Korea.</title>
        <authorList>
            <person name="Watanabe Y."/>
            <person name="Arakawa K."/>
        </authorList>
    </citation>
    <scope>NUCLEOTIDE SEQUENCE [LARGE SCALE GENOMIC DNA]</scope>
    <source>
        <strain evidence="3 4">KVB24</strain>
    </source>
</reference>
<name>A0ABN6FU02_9GAMM</name>
<organism evidence="3 4">
    <name type="scientific">Noviluteimonas caseinilytica</name>
    <dbReference type="NCBI Taxonomy" id="2675101"/>
    <lineage>
        <taxon>Bacteria</taxon>
        <taxon>Pseudomonadati</taxon>
        <taxon>Pseudomonadota</taxon>
        <taxon>Gammaproteobacteria</taxon>
        <taxon>Lysobacterales</taxon>
        <taxon>Lysobacteraceae</taxon>
        <taxon>Noviluteimonas</taxon>
    </lineage>
</organism>
<sequence>MNAPRLQTRLFGASFLVACSLALAGCASTPDVQTDHDPSANFTSFHTYYWAKEPETANPLAKQRLIDGIDARMRAEGLSLAPEGSADLAIIANVATQQQQSLDTFYSGGGYYGWGWGGMGTATTTVRTYTVGTLVLDMFDAKTKKAVWRGVASGTVPDSKEKLATAVNAGLDKMFADFPPGSAGK</sequence>
<gene>
    <name evidence="3" type="ORF">LYSCAS_22380</name>
</gene>
<keyword evidence="4" id="KW-1185">Reference proteome</keyword>
<dbReference type="RefSeq" id="WP_213434153.1">
    <property type="nucleotide sequence ID" value="NZ_AP024545.1"/>
</dbReference>
<proteinExistence type="predicted"/>
<keyword evidence="1" id="KW-0732">Signal</keyword>
<feature type="domain" description="DUF4136" evidence="2">
    <location>
        <begin position="32"/>
        <end position="180"/>
    </location>
</feature>
<evidence type="ECO:0000313" key="3">
    <source>
        <dbReference type="EMBL" id="BCT93214.1"/>
    </source>
</evidence>
<evidence type="ECO:0000259" key="2">
    <source>
        <dbReference type="Pfam" id="PF13590"/>
    </source>
</evidence>
<accession>A0ABN6FU02</accession>
<dbReference type="Gene3D" id="3.30.160.670">
    <property type="match status" value="1"/>
</dbReference>
<protein>
    <recommendedName>
        <fullName evidence="2">DUF4136 domain-containing protein</fullName>
    </recommendedName>
</protein>
<dbReference type="InterPro" id="IPR025411">
    <property type="entry name" value="DUF4136"/>
</dbReference>
<dbReference type="PROSITE" id="PS51257">
    <property type="entry name" value="PROKAR_LIPOPROTEIN"/>
    <property type="match status" value="1"/>
</dbReference>
<feature type="signal peptide" evidence="1">
    <location>
        <begin position="1"/>
        <end position="24"/>
    </location>
</feature>